<evidence type="ECO:0000256" key="1">
    <source>
        <dbReference type="SAM" id="SignalP"/>
    </source>
</evidence>
<keyword evidence="1" id="KW-0732">Signal</keyword>
<dbReference type="Proteomes" id="UP000317909">
    <property type="component" value="Chromosome"/>
</dbReference>
<proteinExistence type="predicted"/>
<dbReference type="AlphaFoldDB" id="A0A517U4A9"/>
<feature type="signal peptide" evidence="1">
    <location>
        <begin position="1"/>
        <end position="25"/>
    </location>
</feature>
<gene>
    <name evidence="2" type="ORF">I41_46710</name>
</gene>
<evidence type="ECO:0008006" key="4">
    <source>
        <dbReference type="Google" id="ProtNLM"/>
    </source>
</evidence>
<dbReference type="RefSeq" id="WP_145435122.1">
    <property type="nucleotide sequence ID" value="NZ_CP036339.1"/>
</dbReference>
<dbReference type="EMBL" id="CP036339">
    <property type="protein sequence ID" value="QDT75460.1"/>
    <property type="molecule type" value="Genomic_DNA"/>
</dbReference>
<evidence type="ECO:0000313" key="3">
    <source>
        <dbReference type="Proteomes" id="UP000317909"/>
    </source>
</evidence>
<protein>
    <recommendedName>
        <fullName evidence="4">Bacterial spore germination immunoglobulin-like domain-containing protein</fullName>
    </recommendedName>
</protein>
<reference evidence="2 3" key="1">
    <citation type="submission" date="2019-02" db="EMBL/GenBank/DDBJ databases">
        <title>Deep-cultivation of Planctomycetes and their phenomic and genomic characterization uncovers novel biology.</title>
        <authorList>
            <person name="Wiegand S."/>
            <person name="Jogler M."/>
            <person name="Boedeker C."/>
            <person name="Pinto D."/>
            <person name="Vollmers J."/>
            <person name="Rivas-Marin E."/>
            <person name="Kohn T."/>
            <person name="Peeters S.H."/>
            <person name="Heuer A."/>
            <person name="Rast P."/>
            <person name="Oberbeckmann S."/>
            <person name="Bunk B."/>
            <person name="Jeske O."/>
            <person name="Meyerdierks A."/>
            <person name="Storesund J.E."/>
            <person name="Kallscheuer N."/>
            <person name="Luecker S."/>
            <person name="Lage O.M."/>
            <person name="Pohl T."/>
            <person name="Merkel B.J."/>
            <person name="Hornburger P."/>
            <person name="Mueller R.-W."/>
            <person name="Bruemmer F."/>
            <person name="Labrenz M."/>
            <person name="Spormann A.M."/>
            <person name="Op den Camp H."/>
            <person name="Overmann J."/>
            <person name="Amann R."/>
            <person name="Jetten M.S.M."/>
            <person name="Mascher T."/>
            <person name="Medema M.H."/>
            <person name="Devos D.P."/>
            <person name="Kaster A.-K."/>
            <person name="Ovreas L."/>
            <person name="Rohde M."/>
            <person name="Galperin M.Y."/>
            <person name="Jogler C."/>
        </authorList>
    </citation>
    <scope>NUCLEOTIDE SEQUENCE [LARGE SCALE GENOMIC DNA]</scope>
    <source>
        <strain evidence="2 3">I41</strain>
    </source>
</reference>
<name>A0A517U4A9_9BACT</name>
<dbReference type="OrthoDB" id="9834871at2"/>
<dbReference type="KEGG" id="llh:I41_46710"/>
<feature type="chain" id="PRO_5022139949" description="Bacterial spore germination immunoglobulin-like domain-containing protein" evidence="1">
    <location>
        <begin position="26"/>
        <end position="180"/>
    </location>
</feature>
<evidence type="ECO:0000313" key="2">
    <source>
        <dbReference type="EMBL" id="QDT75460.1"/>
    </source>
</evidence>
<keyword evidence="3" id="KW-1185">Reference proteome</keyword>
<organism evidence="2 3">
    <name type="scientific">Lacipirellula limnantheis</name>
    <dbReference type="NCBI Taxonomy" id="2528024"/>
    <lineage>
        <taxon>Bacteria</taxon>
        <taxon>Pseudomonadati</taxon>
        <taxon>Planctomycetota</taxon>
        <taxon>Planctomycetia</taxon>
        <taxon>Pirellulales</taxon>
        <taxon>Lacipirellulaceae</taxon>
        <taxon>Lacipirellula</taxon>
    </lineage>
</organism>
<accession>A0A517U4A9</accession>
<sequence length="180" mass="19183" precursor="true">MHYRKLRLALSLLAVTIIATGFATAQDTNNRRERLRKAVGAAAGVAEGLIEENASSAVPIVDGRVIILQRTEKRAEQGSAASKPHEVNAGGLVIVEVPDTQSHPTEVDEPMVTPNGALQSFGKVRGIRTNNEGQPMMGGGYTWFLFKSLAEGPATLNVKYTPNGGGDPVDQTYEVNVTAK</sequence>